<dbReference type="Gene3D" id="1.20.120.1630">
    <property type="match status" value="1"/>
</dbReference>
<evidence type="ECO:0000256" key="5">
    <source>
        <dbReference type="SAM" id="Phobius"/>
    </source>
</evidence>
<feature type="transmembrane region" description="Helical" evidence="5">
    <location>
        <begin position="113"/>
        <end position="134"/>
    </location>
</feature>
<dbReference type="PANTHER" id="PTHR43847">
    <property type="entry name" value="BLL3993 PROTEIN"/>
    <property type="match status" value="1"/>
</dbReference>
<accession>X0Z4C1</accession>
<evidence type="ECO:0008006" key="7">
    <source>
        <dbReference type="Google" id="ProtNLM"/>
    </source>
</evidence>
<feature type="transmembrane region" description="Helical" evidence="5">
    <location>
        <begin position="21"/>
        <end position="39"/>
    </location>
</feature>
<dbReference type="InterPro" id="IPR052527">
    <property type="entry name" value="Metal_cation-efflux_comp"/>
</dbReference>
<keyword evidence="2 5" id="KW-0812">Transmembrane</keyword>
<comment type="caution">
    <text evidence="6">The sequence shown here is derived from an EMBL/GenBank/DDBJ whole genome shotgun (WGS) entry which is preliminary data.</text>
</comment>
<keyword evidence="4 5" id="KW-0472">Membrane</keyword>
<keyword evidence="3 5" id="KW-1133">Transmembrane helix</keyword>
<dbReference type="GO" id="GO:0004671">
    <property type="term" value="F:protein C-terminal S-isoprenylcysteine carboxyl O-methyltransferase activity"/>
    <property type="evidence" value="ECO:0007669"/>
    <property type="project" value="InterPro"/>
</dbReference>
<evidence type="ECO:0000313" key="6">
    <source>
        <dbReference type="EMBL" id="GAG55278.1"/>
    </source>
</evidence>
<evidence type="ECO:0000256" key="4">
    <source>
        <dbReference type="ARBA" id="ARBA00023136"/>
    </source>
</evidence>
<evidence type="ECO:0000256" key="3">
    <source>
        <dbReference type="ARBA" id="ARBA00022989"/>
    </source>
</evidence>
<sequence>MTNQESTVGKEELEGKLIFKSIFFFALIIVITFIGAGRINYWQGWIYNGLNIIFLLLSYFLLPRELIEERLKPKEGMKKWDKIYYIVSIPVYFAILIISILDGGRFDWEPRIPILVVIIGVVVYTIGQIIVLWAKKVNKFFSTVVRIQKDRGQTVCKDGPYRFVRHPGYLGGLLCNIVTPFVLSSFWGLIPAVIAVVLLFIRTYLEDKTLQRELEGYTDYTNEARYRLLPGIW</sequence>
<feature type="transmembrane region" description="Helical" evidence="5">
    <location>
        <begin position="83"/>
        <end position="101"/>
    </location>
</feature>
<gene>
    <name evidence="6" type="ORF">S01H4_09275</name>
</gene>
<comment type="subcellular location">
    <subcellularLocation>
        <location evidence="1">Endomembrane system</location>
        <topology evidence="1">Multi-pass membrane protein</topology>
    </subcellularLocation>
</comment>
<dbReference type="EMBL" id="BART01003321">
    <property type="protein sequence ID" value="GAG55278.1"/>
    <property type="molecule type" value="Genomic_DNA"/>
</dbReference>
<organism evidence="6">
    <name type="scientific">marine sediment metagenome</name>
    <dbReference type="NCBI Taxonomy" id="412755"/>
    <lineage>
        <taxon>unclassified sequences</taxon>
        <taxon>metagenomes</taxon>
        <taxon>ecological metagenomes</taxon>
    </lineage>
</organism>
<dbReference type="PANTHER" id="PTHR43847:SF1">
    <property type="entry name" value="BLL3993 PROTEIN"/>
    <property type="match status" value="1"/>
</dbReference>
<dbReference type="Pfam" id="PF04191">
    <property type="entry name" value="PEMT"/>
    <property type="match status" value="1"/>
</dbReference>
<protein>
    <recommendedName>
        <fullName evidence="7">Steroid 5-alpha reductase C-terminal domain-containing protein</fullName>
    </recommendedName>
</protein>
<evidence type="ECO:0000256" key="2">
    <source>
        <dbReference type="ARBA" id="ARBA00022692"/>
    </source>
</evidence>
<evidence type="ECO:0000256" key="1">
    <source>
        <dbReference type="ARBA" id="ARBA00004127"/>
    </source>
</evidence>
<dbReference type="GO" id="GO:0016020">
    <property type="term" value="C:membrane"/>
    <property type="evidence" value="ECO:0007669"/>
    <property type="project" value="UniProtKB-SubCell"/>
</dbReference>
<dbReference type="InterPro" id="IPR007318">
    <property type="entry name" value="Phopholipid_MeTrfase"/>
</dbReference>
<dbReference type="AlphaFoldDB" id="X0Z4C1"/>
<name>X0Z4C1_9ZZZZ</name>
<reference evidence="6" key="1">
    <citation type="journal article" date="2014" name="Front. Microbiol.">
        <title>High frequency of phylogenetically diverse reductive dehalogenase-homologous genes in deep subseafloor sedimentary metagenomes.</title>
        <authorList>
            <person name="Kawai M."/>
            <person name="Futagami T."/>
            <person name="Toyoda A."/>
            <person name="Takaki Y."/>
            <person name="Nishi S."/>
            <person name="Hori S."/>
            <person name="Arai W."/>
            <person name="Tsubouchi T."/>
            <person name="Morono Y."/>
            <person name="Uchiyama I."/>
            <person name="Ito T."/>
            <person name="Fujiyama A."/>
            <person name="Inagaki F."/>
            <person name="Takami H."/>
        </authorList>
    </citation>
    <scope>NUCLEOTIDE SEQUENCE</scope>
    <source>
        <strain evidence="6">Expedition CK06-06</strain>
    </source>
</reference>
<proteinExistence type="predicted"/>
<feature type="transmembrane region" description="Helical" evidence="5">
    <location>
        <begin position="45"/>
        <end position="62"/>
    </location>
</feature>